<protein>
    <submittedName>
        <fullName evidence="9">Reverse transcriptase family protein</fullName>
        <ecNumber evidence="9">2.7.7.49</ecNumber>
    </submittedName>
</protein>
<dbReference type="EMBL" id="JBHSNG010000011">
    <property type="protein sequence ID" value="MFC5581763.1"/>
    <property type="molecule type" value="Genomic_DNA"/>
</dbReference>
<proteinExistence type="inferred from homology"/>
<keyword evidence="4" id="KW-0460">Magnesium</keyword>
<dbReference type="InterPro" id="IPR043502">
    <property type="entry name" value="DNA/RNA_pol_sf"/>
</dbReference>
<keyword evidence="3" id="KW-0479">Metal-binding</keyword>
<reference evidence="10" key="1">
    <citation type="journal article" date="2019" name="Int. J. Syst. Evol. Microbiol.">
        <title>The Global Catalogue of Microorganisms (GCM) 10K type strain sequencing project: providing services to taxonomists for standard genome sequencing and annotation.</title>
        <authorList>
            <consortium name="The Broad Institute Genomics Platform"/>
            <consortium name="The Broad Institute Genome Sequencing Center for Infectious Disease"/>
            <person name="Wu L."/>
            <person name="Ma J."/>
        </authorList>
    </citation>
    <scope>NUCLEOTIDE SEQUENCE [LARGE SCALE GENOMIC DNA]</scope>
    <source>
        <strain evidence="10">CGMCC 1.13587</strain>
    </source>
</reference>
<keyword evidence="10" id="KW-1185">Reference proteome</keyword>
<organism evidence="9 10">
    <name type="scientific">Rhodanobacter terrae</name>
    <dbReference type="NCBI Taxonomy" id="418647"/>
    <lineage>
        <taxon>Bacteria</taxon>
        <taxon>Pseudomonadati</taxon>
        <taxon>Pseudomonadota</taxon>
        <taxon>Gammaproteobacteria</taxon>
        <taxon>Lysobacterales</taxon>
        <taxon>Rhodanobacteraceae</taxon>
        <taxon>Rhodanobacter</taxon>
    </lineage>
</organism>
<accession>A0ABW0SXS9</accession>
<keyword evidence="5 9" id="KW-0695">RNA-directed DNA polymerase</keyword>
<evidence type="ECO:0000256" key="4">
    <source>
        <dbReference type="ARBA" id="ARBA00022842"/>
    </source>
</evidence>
<evidence type="ECO:0000259" key="8">
    <source>
        <dbReference type="Pfam" id="PF00078"/>
    </source>
</evidence>
<evidence type="ECO:0000256" key="2">
    <source>
        <dbReference type="ARBA" id="ARBA00022695"/>
    </source>
</evidence>
<dbReference type="GO" id="GO:0003964">
    <property type="term" value="F:RNA-directed DNA polymerase activity"/>
    <property type="evidence" value="ECO:0007669"/>
    <property type="project" value="UniProtKB-KW"/>
</dbReference>
<gene>
    <name evidence="9" type="ORF">ACFPPB_11630</name>
</gene>
<name>A0ABW0SXS9_9GAMM</name>
<feature type="domain" description="Reverse transcriptase" evidence="8">
    <location>
        <begin position="51"/>
        <end position="233"/>
    </location>
</feature>
<dbReference type="Proteomes" id="UP001596111">
    <property type="component" value="Unassembled WGS sequence"/>
</dbReference>
<keyword evidence="2 9" id="KW-0548">Nucleotidyltransferase</keyword>
<evidence type="ECO:0000256" key="7">
    <source>
        <dbReference type="ARBA" id="ARBA00034120"/>
    </source>
</evidence>
<evidence type="ECO:0000313" key="10">
    <source>
        <dbReference type="Proteomes" id="UP001596111"/>
    </source>
</evidence>
<comment type="caution">
    <text evidence="9">The sequence shown here is derived from an EMBL/GenBank/DDBJ whole genome shotgun (WGS) entry which is preliminary data.</text>
</comment>
<evidence type="ECO:0000256" key="1">
    <source>
        <dbReference type="ARBA" id="ARBA00022679"/>
    </source>
</evidence>
<keyword evidence="6" id="KW-0051">Antiviral defense</keyword>
<dbReference type="PRINTS" id="PR00866">
    <property type="entry name" value="RNADNAPOLMS"/>
</dbReference>
<dbReference type="EC" id="2.7.7.49" evidence="9"/>
<dbReference type="InterPro" id="IPR000477">
    <property type="entry name" value="RT_dom"/>
</dbReference>
<comment type="similarity">
    <text evidence="7">Belongs to the bacterial reverse transcriptase family.</text>
</comment>
<evidence type="ECO:0000313" key="9">
    <source>
        <dbReference type="EMBL" id="MFC5581763.1"/>
    </source>
</evidence>
<dbReference type="SUPFAM" id="SSF56672">
    <property type="entry name" value="DNA/RNA polymerases"/>
    <property type="match status" value="1"/>
</dbReference>
<dbReference type="Pfam" id="PF00078">
    <property type="entry name" value="RVT_1"/>
    <property type="match status" value="1"/>
</dbReference>
<dbReference type="RefSeq" id="WP_377327215.1">
    <property type="nucleotide sequence ID" value="NZ_JBHSNG010000011.1"/>
</dbReference>
<dbReference type="CDD" id="cd03487">
    <property type="entry name" value="RT_Bac_retron_II"/>
    <property type="match status" value="1"/>
</dbReference>
<evidence type="ECO:0000256" key="6">
    <source>
        <dbReference type="ARBA" id="ARBA00023118"/>
    </source>
</evidence>
<evidence type="ECO:0000256" key="3">
    <source>
        <dbReference type="ARBA" id="ARBA00022723"/>
    </source>
</evidence>
<sequence length="318" mass="35361">MNRKAVQPKYAFSPVRSLGSLSRALGLSVVDLQRIGHAAGGLYRDAKPIIKADGSFRQTFDALPLLKSVHRRIQTQFFQRVVFPDYLTGSLKGRDARKNAALHAGAAIVVTEDIKNFFPSTGAKVVHSIWAGFFGFGPEVAQLLTMLTVKDGCLPQGAITSSYLANLAFWDREWRLYENLRDRGISYSRYVDDVTFSSKEQLDNEEIGCCLAEVYGLMASKGFKAKRSKHEIRRGNGPMLTTKLMVNARPALMTGERQNIRAAVHQLEVLSRTSTDPVSLNTEFNRVSGRVGRLSQLHPMEGVALRARLASLRMRMGE</sequence>
<keyword evidence="1 9" id="KW-0808">Transferase</keyword>
<evidence type="ECO:0000256" key="5">
    <source>
        <dbReference type="ARBA" id="ARBA00022918"/>
    </source>
</evidence>
<dbReference type="InterPro" id="IPR000123">
    <property type="entry name" value="Reverse_transcriptase_msDNA"/>
</dbReference>